<sequence>MATHSGKLKIVTTITGQRRPETLLSMNRGQALKLCGRIRRGRA</sequence>
<evidence type="ECO:0000313" key="2">
    <source>
        <dbReference type="Proteomes" id="UP000184139"/>
    </source>
</evidence>
<evidence type="ECO:0000313" key="1">
    <source>
        <dbReference type="EMBL" id="SHH99248.1"/>
    </source>
</evidence>
<dbReference type="Proteomes" id="UP000184139">
    <property type="component" value="Unassembled WGS sequence"/>
</dbReference>
<dbReference type="RefSeq" id="WP_278594068.1">
    <property type="nucleotide sequence ID" value="NZ_FQXS01000020.1"/>
</dbReference>
<organism evidence="1 2">
    <name type="scientific">Desulfofustis glycolicus DSM 9705</name>
    <dbReference type="NCBI Taxonomy" id="1121409"/>
    <lineage>
        <taxon>Bacteria</taxon>
        <taxon>Pseudomonadati</taxon>
        <taxon>Thermodesulfobacteriota</taxon>
        <taxon>Desulfobulbia</taxon>
        <taxon>Desulfobulbales</taxon>
        <taxon>Desulfocapsaceae</taxon>
        <taxon>Desulfofustis</taxon>
    </lineage>
</organism>
<reference evidence="1 2" key="1">
    <citation type="submission" date="2016-11" db="EMBL/GenBank/DDBJ databases">
        <authorList>
            <person name="Jaros S."/>
            <person name="Januszkiewicz K."/>
            <person name="Wedrychowicz H."/>
        </authorList>
    </citation>
    <scope>NUCLEOTIDE SEQUENCE [LARGE SCALE GENOMIC DNA]</scope>
    <source>
        <strain evidence="1 2">DSM 9705</strain>
    </source>
</reference>
<dbReference type="EMBL" id="FQXS01000020">
    <property type="protein sequence ID" value="SHH99248.1"/>
    <property type="molecule type" value="Genomic_DNA"/>
</dbReference>
<dbReference type="AlphaFoldDB" id="A0A1M5XI74"/>
<proteinExistence type="predicted"/>
<gene>
    <name evidence="1" type="ORF">SAMN02745124_03067</name>
</gene>
<keyword evidence="2" id="KW-1185">Reference proteome</keyword>
<name>A0A1M5XI74_9BACT</name>
<accession>A0A1M5XI74</accession>
<protein>
    <submittedName>
        <fullName evidence="1">Uncharacterized protein</fullName>
    </submittedName>
</protein>